<dbReference type="GO" id="GO:0005524">
    <property type="term" value="F:ATP binding"/>
    <property type="evidence" value="ECO:0007669"/>
    <property type="project" value="UniProtKB-KW"/>
</dbReference>
<keyword evidence="3" id="KW-0547">Nucleotide-binding</keyword>
<dbReference type="Pfam" id="PF03738">
    <property type="entry name" value="GSP_synth"/>
    <property type="match status" value="1"/>
</dbReference>
<dbReference type="InterPro" id="IPR016185">
    <property type="entry name" value="PreATP-grasp_dom_sf"/>
</dbReference>
<dbReference type="STRING" id="1219360.GCA_001571305_01981"/>
<evidence type="ECO:0000256" key="3">
    <source>
        <dbReference type="ARBA" id="ARBA00022741"/>
    </source>
</evidence>
<dbReference type="GO" id="GO:0016874">
    <property type="term" value="F:ligase activity"/>
    <property type="evidence" value="ECO:0007669"/>
    <property type="project" value="UniProtKB-KW"/>
</dbReference>
<dbReference type="AlphaFoldDB" id="A0A3S7S9V7"/>
<keyword evidence="5" id="KW-0460">Magnesium</keyword>
<evidence type="ECO:0000259" key="6">
    <source>
        <dbReference type="Pfam" id="PF03738"/>
    </source>
</evidence>
<dbReference type="EMBL" id="QGAC01000014">
    <property type="protein sequence ID" value="TKJ88733.1"/>
    <property type="molecule type" value="Genomic_DNA"/>
</dbReference>
<keyword evidence="1" id="KW-0436">Ligase</keyword>
<reference evidence="7 10" key="2">
    <citation type="journal article" date="2020" name="FEMS Microbiol. Ecol.">
        <title>Temporal dynamics of bacterial communities during seed development and maturation.</title>
        <authorList>
            <person name="Chesneau G."/>
            <person name="Torres-Cortes G."/>
            <person name="Briand M."/>
            <person name="Darrasse A."/>
            <person name="Preveaux A."/>
            <person name="Marais C."/>
            <person name="Jacques M.A."/>
            <person name="Shade A."/>
            <person name="Barret M."/>
        </authorList>
    </citation>
    <scope>NUCLEOTIDE SEQUENCE [LARGE SCALE GENOMIC DNA]</scope>
    <source>
        <strain evidence="7 10">CFBP13732</strain>
    </source>
</reference>
<reference evidence="8 9" key="1">
    <citation type="journal article" date="2019" name="Sci. Rep.">
        <title>Differences in resource use lead to coexistence of seed-transmitted microbial populations.</title>
        <authorList>
            <person name="Torres-Cortes G."/>
            <person name="Garcia B.J."/>
            <person name="Compant S."/>
            <person name="Rezki S."/>
            <person name="Jones P."/>
            <person name="Preveaux A."/>
            <person name="Briand M."/>
            <person name="Roulet A."/>
            <person name="Bouchez O."/>
            <person name="Jacobson D."/>
            <person name="Barret M."/>
        </authorList>
    </citation>
    <scope>NUCLEOTIDE SEQUENCE [LARGE SCALE GENOMIC DNA]</scope>
    <source>
        <strain evidence="8 9">CFBP13511</strain>
    </source>
</reference>
<dbReference type="RefSeq" id="WP_062744440.1">
    <property type="nucleotide sequence ID" value="NZ_CP022725.1"/>
</dbReference>
<evidence type="ECO:0000256" key="1">
    <source>
        <dbReference type="ARBA" id="ARBA00022598"/>
    </source>
</evidence>
<name>A0A3S7S9V7_9GAMM</name>
<evidence type="ECO:0000313" key="8">
    <source>
        <dbReference type="EMBL" id="TKJ88733.1"/>
    </source>
</evidence>
<sequence length="398" mass="45914">MIRIACTPRRDLAAIAARYGFNFHIIDDEVYWDETRAYRFTLRQIEQDIEGPTEELHQMCLDLVDRVTGDEELLTALAIPPLYWEAIARSWQRREPSLYGRMDFSWGGQGPVKLLEYNADTPTSLYEAAFFQWQWLTDVAGRGQVPHHADQFNSLQEKLIARLALWRNQHPLYFCCCQGSAEDRGTVQYLEDCARQAGLETRFLYLEEVGMGVGGVLTDMQDRVIEQAFKLYPLEWMLRDDYGPLLRKGRERWIEPLWKTVLSNKGILPLLWRWHRGHPNLLPAWFTGEVDKPGWRLAEEMGAQWRGFVSKPLFSREGANITMYADRDGRQRLASEPGEYADEPRIWQASAPLPRFGHDHTLIGSWIVGDSAAGIGIREDNGPITKDSSRFIPHFIAD</sequence>
<dbReference type="Proteomes" id="UP000661012">
    <property type="component" value="Unassembled WGS sequence"/>
</dbReference>
<comment type="caution">
    <text evidence="8">The sequence shown here is derived from an EMBL/GenBank/DDBJ whole genome shotgun (WGS) entry which is preliminary data.</text>
</comment>
<dbReference type="SUPFAM" id="SSF56059">
    <property type="entry name" value="Glutathione synthetase ATP-binding domain-like"/>
    <property type="match status" value="1"/>
</dbReference>
<accession>A0A3S7S9V7</accession>
<dbReference type="OrthoDB" id="9765517at2"/>
<gene>
    <name evidence="8" type="ORF">EpCFBP13511_15000</name>
    <name evidence="7" type="ORF">IFT93_14465</name>
</gene>
<organism evidence="8 9">
    <name type="scientific">Erwinia persicina</name>
    <dbReference type="NCBI Taxonomy" id="55211"/>
    <lineage>
        <taxon>Bacteria</taxon>
        <taxon>Pseudomonadati</taxon>
        <taxon>Pseudomonadota</taxon>
        <taxon>Gammaproteobacteria</taxon>
        <taxon>Enterobacterales</taxon>
        <taxon>Erwiniaceae</taxon>
        <taxon>Erwinia</taxon>
    </lineage>
</organism>
<proteinExistence type="predicted"/>
<evidence type="ECO:0000256" key="4">
    <source>
        <dbReference type="ARBA" id="ARBA00022840"/>
    </source>
</evidence>
<dbReference type="SUPFAM" id="SSF52440">
    <property type="entry name" value="PreATP-grasp domain"/>
    <property type="match status" value="1"/>
</dbReference>
<dbReference type="Proteomes" id="UP000306393">
    <property type="component" value="Unassembled WGS sequence"/>
</dbReference>
<keyword evidence="2" id="KW-0479">Metal-binding</keyword>
<keyword evidence="4" id="KW-0067">ATP-binding</keyword>
<evidence type="ECO:0000256" key="2">
    <source>
        <dbReference type="ARBA" id="ARBA00022723"/>
    </source>
</evidence>
<dbReference type="InterPro" id="IPR005494">
    <property type="entry name" value="GSPS_pre-ATP-grasp-like_dom"/>
</dbReference>
<dbReference type="KEGG" id="epe:CI789_21255"/>
<evidence type="ECO:0000313" key="10">
    <source>
        <dbReference type="Proteomes" id="UP000661012"/>
    </source>
</evidence>
<feature type="domain" description="Glutathionylspermidine synthase pre-ATP-grasp-like" evidence="6">
    <location>
        <begin position="15"/>
        <end position="396"/>
    </location>
</feature>
<evidence type="ECO:0000313" key="9">
    <source>
        <dbReference type="Proteomes" id="UP000306393"/>
    </source>
</evidence>
<dbReference type="GO" id="GO:0046872">
    <property type="term" value="F:metal ion binding"/>
    <property type="evidence" value="ECO:0007669"/>
    <property type="project" value="UniProtKB-KW"/>
</dbReference>
<evidence type="ECO:0000256" key="5">
    <source>
        <dbReference type="ARBA" id="ARBA00022842"/>
    </source>
</evidence>
<dbReference type="EMBL" id="JACYNN010000010">
    <property type="protein sequence ID" value="MBD8107603.1"/>
    <property type="molecule type" value="Genomic_DNA"/>
</dbReference>
<dbReference type="Gene3D" id="3.30.1490.330">
    <property type="match status" value="1"/>
</dbReference>
<evidence type="ECO:0000313" key="7">
    <source>
        <dbReference type="EMBL" id="MBD8107603.1"/>
    </source>
</evidence>
<keyword evidence="10" id="KW-1185">Reference proteome</keyword>
<protein>
    <submittedName>
        <fullName evidence="8">Glutathionylspermidine synthase family protein</fullName>
    </submittedName>
</protein>